<proteinExistence type="predicted"/>
<feature type="compositionally biased region" description="Basic and acidic residues" evidence="2">
    <location>
        <begin position="2137"/>
        <end position="2147"/>
    </location>
</feature>
<feature type="non-terminal residue" evidence="4">
    <location>
        <position position="1"/>
    </location>
</feature>
<keyword evidence="5" id="KW-1185">Reference proteome</keyword>
<accession>A0A835G567</accession>
<evidence type="ECO:0000256" key="3">
    <source>
        <dbReference type="SAM" id="Phobius"/>
    </source>
</evidence>
<evidence type="ECO:0000256" key="1">
    <source>
        <dbReference type="SAM" id="Coils"/>
    </source>
</evidence>
<feature type="transmembrane region" description="Helical" evidence="3">
    <location>
        <begin position="2527"/>
        <end position="2551"/>
    </location>
</feature>
<keyword evidence="3" id="KW-0812">Transmembrane</keyword>
<name>A0A835G567_SPOEX</name>
<sequence>KKKYKQHPSRTALKKVKSIDHVRHESFLKKLRSIPFLKSEKEIKNILPTGSNYSHVKGKKSFKQHQSRPVLKKVKSIDHERHESILEKLRSIPFLKSEKEIKNILPSGSHCACVKGKPKQMRASSFTLRLVKQVKSHHSFYRPLQNKYKSIPDLKSEKELKSTLPTWSSRRMSRRNIKLLKGKKGRKRMGIHLSKKAIDSPKLKIKPSLKSDADIRSLTHLTICSGKHESAKSLRKAMKKHHMTPSDSEKKSYKPIKTKKLDESKSAVVHLKKNEIVNKLGSEGGEAEIVYAIRKAIRRGDISPSLLDIVINNEVHLALNENRILDYIGSRNNVTPMCKRKIFFNLSTDEGVDKITKRIADAIKLGKVSPYLIEIMLNKDKEIKFLKKKEVNKLPEPITKDQIIRNLCSKDGVIYIIKEVCKAIRRGLVPPSVIQNIINKDPLELPFKQKSTKKGEVLDTYEVLKRLGSKNGESKILKQICRAIKAGQISPSVLEVMINGDIHSHRGMKKGKNKRAATGLDPDIAKEIEIAIRKGEITTSLANIIKTKVKTREKVDKGQEHVIDKCDKKLGNMKEHRPGLHLNLKARNKRKLKNKSSLANFSEQCEKNKLKDLELWSSLSRVLEDKENKRMKRSSLSQTKSTMSTKSFKFTRTRRVRGPLKKMPKEKDNKRASDTTVQSAMKKVRLSVKTGKVTPSLITMMSRKDMGDFTHTSNYKTRVITNILKAIKKGCISPAILYDVLYHIKPLDSKSQVIEKVLNAIAKRHVTLSNMQSVMTEVFGCDSRTPILNPLRNAVEKEKIPIHVLCQVLDTVQPNDDRCKVIGIIHKALEKTLLSQNVIEEMLIDKPDIEFVPRKPEKIKSILKVSSTSEVLSHKDTLYKRTSTEEIMKKVRQAVKEGKISASVLDDLKNVHPDDNKSKVLKKVRSAIAKHHVTPETRDQVLSHINKKDDKSKILKKISRAAEKGQLPLPCLSKILDNMHPNDTRAVVMEKIKKAVKNGVLPLAVMNEIFCKVSPNDNEAQVIKKIPGAKGHVKKHIIDDILKVKKPKDSKSELFLNINRAISKGKLSPAVMDDILNSVRPNDSKDEVLMKIWKAITKEHTTSAVLVEVLAKVQDSKSKSEIVKNISKAIHNGQLPPVLMDEILAHITACDSKSLIIDKVKQVMKKRYLPPEVISNIFGKHKAGGSISAHIIEKKFKQPNVTQSELIRKAMSKGLISADTDMDDLISNQPCASGSQISKNYRKVLARKNRSPSVNSDVITKIFTRNSKSEVLTRLGKAAEKGQIQPEVLNEVLNKINLNDSKVTVADKVQKVLQKRHVPSPVINDIVASKKLSYSKSQMAKHLQKAINKLHMTPSALKEGPTKVNSSSGTCEVRKKIGKAADKGRIPSVVMNEILGNVQPGDDLTNIVKKICKALVKEFVMPCIAKKVIADAHSARNSGQIIKIVREAVNKGHLPQAVLDDLLGNVKLNEKKSITLKKLTEVLEKRQMPVDAVENVAASLQKIDNRAETTKHLCRAMEKRLLLPGMMQRNDNNLQSDLKAETLQKVRDAVNKGYLSPCVLDEITNNINVKDTKSQIAKKVCKAIAKRHVMNAVAEDVLADVKKSTEKRDVFKKIEKAVNKGLLPPSILDEITANVKLSDNRSSMFKKVCMAIKNKTVPPTLMEDLLGDCQVDGDKAYVMKGIRAAVEDGFLAPAVMEEVMANVRLEDTKSQILKKVRLAIEKRYITLSVMEQVLATIKPKDTKKEIIKKICNGKFKALWPIPVNTGGGTIALHGHFNFESLILAVAKGQVPQSVVDDMLEDMRPCDNREDVIRKLCRAMEKKLVPQPVVYEILHPNEDESPMMEKVRYAMKKKKLSPSVVDDIAAHVGPGEKKTEVVKKIRQAVTIGRLSPSTLEVIRDIDEAKQIRDMNNVLDNLDRCRDKPDIIKNLRIAVNKGRLPQSVMNDVIKSLRTKDGKDETIKKVQRAIRKRQLLPKIIKIIKNKNDVTKNEALISLTSSDMKMINEAGKAHEISPSVMKIIKNKDNEIYFDSKESPLKRMLKNKKKIIICKSDIASYISHTCTEEQVIRRVRTAIKQGEISPSVIKMLLNKDNAGLIFSDEILCAIYPHRKDKTSVMRSKSLKTTKVSATSIVKCKHSQSERRTDCPNRKKRTRKQFSQTTPCTNKPNIMFDGMPKYKTQPPAFTFEKQGTAKNKLNPSTIGFQIAKNTTHVKPDTYGYTCNLLTTNANKYGLTKSSNSKNETISCRCETLKPWIYSSTACSKEIEKLRLSQMKLTRSEAKLVDCIHGCNMCQEESDKIINALEKVKKIKLLKKELQLLKEESDKISDKQQSIKKQRPVTDKCQRDKLEKSCYGDENFRQRLRYQMNKNAQKQVNKCSKASDSILVAETIVDAAKICGNAIIKLFKSIGHHKNGIFQDPCECLSTVFDDKNIYEPAARIKHRTRSMLMKHKVVQQLESNSCTNFLLHIQDKDPKKRMKAVKKKRIRTPLDFGCNPYLYMAKKAKKSCLSNLFHPCLFLFKNCRRLCDMLLFIFTLIIWSPCLICFEIFRFMLCFHIGTRIR</sequence>
<keyword evidence="1" id="KW-0175">Coiled coil</keyword>
<evidence type="ECO:0000313" key="5">
    <source>
        <dbReference type="Proteomes" id="UP000648187"/>
    </source>
</evidence>
<dbReference type="Proteomes" id="UP000648187">
    <property type="component" value="Unassembled WGS sequence"/>
</dbReference>
<keyword evidence="3" id="KW-0472">Membrane</keyword>
<feature type="region of interest" description="Disordered" evidence="2">
    <location>
        <begin position="2137"/>
        <end position="2163"/>
    </location>
</feature>
<protein>
    <submittedName>
        <fullName evidence="4">Uncharacterized protein</fullName>
    </submittedName>
</protein>
<keyword evidence="3" id="KW-1133">Transmembrane helix</keyword>
<feature type="coiled-coil region" evidence="1">
    <location>
        <begin position="2301"/>
        <end position="2335"/>
    </location>
</feature>
<dbReference type="EMBL" id="JACKWZ010000352">
    <property type="protein sequence ID" value="KAF9408931.1"/>
    <property type="molecule type" value="Genomic_DNA"/>
</dbReference>
<comment type="caution">
    <text evidence="4">The sequence shown here is derived from an EMBL/GenBank/DDBJ whole genome shotgun (WGS) entry which is preliminary data.</text>
</comment>
<gene>
    <name evidence="4" type="ORF">HW555_011542</name>
</gene>
<organism evidence="4 5">
    <name type="scientific">Spodoptera exigua</name>
    <name type="common">Beet armyworm</name>
    <name type="synonym">Noctua fulgens</name>
    <dbReference type="NCBI Taxonomy" id="7107"/>
    <lineage>
        <taxon>Eukaryota</taxon>
        <taxon>Metazoa</taxon>
        <taxon>Ecdysozoa</taxon>
        <taxon>Arthropoda</taxon>
        <taxon>Hexapoda</taxon>
        <taxon>Insecta</taxon>
        <taxon>Pterygota</taxon>
        <taxon>Neoptera</taxon>
        <taxon>Endopterygota</taxon>
        <taxon>Lepidoptera</taxon>
        <taxon>Glossata</taxon>
        <taxon>Ditrysia</taxon>
        <taxon>Noctuoidea</taxon>
        <taxon>Noctuidae</taxon>
        <taxon>Amphipyrinae</taxon>
        <taxon>Spodoptera</taxon>
    </lineage>
</organism>
<reference evidence="4" key="1">
    <citation type="submission" date="2020-08" db="EMBL/GenBank/DDBJ databases">
        <title>Spodoptera exigua strain:BAW_Kor-Di-RS1 Genome sequencing and assembly.</title>
        <authorList>
            <person name="Kim J."/>
            <person name="Nam H.Y."/>
            <person name="Kwon M."/>
            <person name="Choi J.H."/>
            <person name="Cho S.R."/>
            <person name="Kim G.-H."/>
        </authorList>
    </citation>
    <scope>NUCLEOTIDE SEQUENCE</scope>
    <source>
        <strain evidence="4">BAW_Kor-Di-RS1</strain>
        <tissue evidence="4">Whole-body</tissue>
    </source>
</reference>
<evidence type="ECO:0000256" key="2">
    <source>
        <dbReference type="SAM" id="MobiDB-lite"/>
    </source>
</evidence>
<evidence type="ECO:0000313" key="4">
    <source>
        <dbReference type="EMBL" id="KAF9408931.1"/>
    </source>
</evidence>